<protein>
    <submittedName>
        <fullName evidence="1">Uncharacterized protein</fullName>
    </submittedName>
</protein>
<dbReference type="AlphaFoldDB" id="A0A256G454"/>
<accession>A0A256G454</accession>
<evidence type="ECO:0000313" key="2">
    <source>
        <dbReference type="Proteomes" id="UP000216188"/>
    </source>
</evidence>
<sequence>MVKSDCDLKTRNSDEVRPALVNMMATALRKACRGKPA</sequence>
<evidence type="ECO:0000313" key="1">
    <source>
        <dbReference type="EMBL" id="OYR21859.1"/>
    </source>
</evidence>
<dbReference type="Proteomes" id="UP000216188">
    <property type="component" value="Unassembled WGS sequence"/>
</dbReference>
<keyword evidence="2" id="KW-1185">Reference proteome</keyword>
<comment type="caution">
    <text evidence="1">The sequence shown here is derived from an EMBL/GenBank/DDBJ whole genome shotgun (WGS) entry which is preliminary data.</text>
</comment>
<reference evidence="1 2" key="1">
    <citation type="submission" date="2017-07" db="EMBL/GenBank/DDBJ databases">
        <title>Phylogenetic study on the rhizospheric bacterium Ochrobactrum sp. A44.</title>
        <authorList>
            <person name="Krzyzanowska D.M."/>
            <person name="Ossowicki A."/>
            <person name="Rajewska M."/>
            <person name="Maciag T."/>
            <person name="Kaczynski Z."/>
            <person name="Czerwicka M."/>
            <person name="Jafra S."/>
        </authorList>
    </citation>
    <scope>NUCLEOTIDE SEQUENCE [LARGE SCALE GENOMIC DNA]</scope>
    <source>
        <strain evidence="1 2">CCUG 30717</strain>
    </source>
</reference>
<name>A0A256G454_9HYPH</name>
<gene>
    <name evidence="1" type="ORF">CEV34_4659</name>
</gene>
<proteinExistence type="predicted"/>
<dbReference type="EMBL" id="NNRM01000046">
    <property type="protein sequence ID" value="OYR21859.1"/>
    <property type="molecule type" value="Genomic_DNA"/>
</dbReference>
<organism evidence="1 2">
    <name type="scientific">Brucella pseudogrignonensis</name>
    <dbReference type="NCBI Taxonomy" id="419475"/>
    <lineage>
        <taxon>Bacteria</taxon>
        <taxon>Pseudomonadati</taxon>
        <taxon>Pseudomonadota</taxon>
        <taxon>Alphaproteobacteria</taxon>
        <taxon>Hyphomicrobiales</taxon>
        <taxon>Brucellaceae</taxon>
        <taxon>Brucella/Ochrobactrum group</taxon>
        <taxon>Brucella</taxon>
    </lineage>
</organism>